<dbReference type="EMBL" id="CADEAL010000585">
    <property type="protein sequence ID" value="CAB1422468.1"/>
    <property type="molecule type" value="Genomic_DNA"/>
</dbReference>
<evidence type="ECO:0000313" key="2">
    <source>
        <dbReference type="EMBL" id="CAB1422468.1"/>
    </source>
</evidence>
<sequence>MVDRSHFGGSRVTTSNQSVKSIAGHRDVEPLRPDGASRPAEPEKSHKSHNLCCFCFKRRRGDGQMGERESIWSRGGRRATFELLEGRPCRSSSEPTLKPVAEGRGHSVSVSEKKTEISLELTAGLWAAPGEPCPRVCDPSNGKTGVEWSWGAGELMKRWRRDRRRGRGADVDMTQTPSCLQVFNHLNLKHPCEPWILRWRRLAVPKSRLETKGDRAVAIRALRLWNDLREEILKHTFHMEKVTHFHHLPYECFYCHISRQEFDIL</sequence>
<comment type="caution">
    <text evidence="2">The sequence shown here is derived from an EMBL/GenBank/DDBJ whole genome shotgun (WGS) entry which is preliminary data.</text>
</comment>
<name>A0A9N7U0W2_PLEPL</name>
<accession>A0A9N7U0W2</accession>
<feature type="region of interest" description="Disordered" evidence="1">
    <location>
        <begin position="1"/>
        <end position="46"/>
    </location>
</feature>
<protein>
    <submittedName>
        <fullName evidence="2">Uncharacterized protein</fullName>
    </submittedName>
</protein>
<gene>
    <name evidence="2" type="ORF">PLEPLA_LOCUS10384</name>
</gene>
<feature type="compositionally biased region" description="Polar residues" evidence="1">
    <location>
        <begin position="11"/>
        <end position="20"/>
    </location>
</feature>
<dbReference type="AlphaFoldDB" id="A0A9N7U0W2"/>
<dbReference type="Proteomes" id="UP001153269">
    <property type="component" value="Unassembled WGS sequence"/>
</dbReference>
<proteinExistence type="predicted"/>
<feature type="region of interest" description="Disordered" evidence="1">
    <location>
        <begin position="87"/>
        <end position="111"/>
    </location>
</feature>
<feature type="compositionally biased region" description="Basic and acidic residues" evidence="1">
    <location>
        <begin position="101"/>
        <end position="111"/>
    </location>
</feature>
<evidence type="ECO:0000256" key="1">
    <source>
        <dbReference type="SAM" id="MobiDB-lite"/>
    </source>
</evidence>
<organism evidence="2 3">
    <name type="scientific">Pleuronectes platessa</name>
    <name type="common">European plaice</name>
    <dbReference type="NCBI Taxonomy" id="8262"/>
    <lineage>
        <taxon>Eukaryota</taxon>
        <taxon>Metazoa</taxon>
        <taxon>Chordata</taxon>
        <taxon>Craniata</taxon>
        <taxon>Vertebrata</taxon>
        <taxon>Euteleostomi</taxon>
        <taxon>Actinopterygii</taxon>
        <taxon>Neopterygii</taxon>
        <taxon>Teleostei</taxon>
        <taxon>Neoteleostei</taxon>
        <taxon>Acanthomorphata</taxon>
        <taxon>Carangaria</taxon>
        <taxon>Pleuronectiformes</taxon>
        <taxon>Pleuronectoidei</taxon>
        <taxon>Pleuronectidae</taxon>
        <taxon>Pleuronectes</taxon>
    </lineage>
</organism>
<reference evidence="2" key="1">
    <citation type="submission" date="2020-03" db="EMBL/GenBank/DDBJ databases">
        <authorList>
            <person name="Weist P."/>
        </authorList>
    </citation>
    <scope>NUCLEOTIDE SEQUENCE</scope>
</reference>
<evidence type="ECO:0000313" key="3">
    <source>
        <dbReference type="Proteomes" id="UP001153269"/>
    </source>
</evidence>
<keyword evidence="3" id="KW-1185">Reference proteome</keyword>